<dbReference type="InterPro" id="IPR000182">
    <property type="entry name" value="GNAT_dom"/>
</dbReference>
<dbReference type="EMBL" id="KQ996442">
    <property type="protein sequence ID" value="KZV45013.1"/>
    <property type="molecule type" value="Genomic_DNA"/>
</dbReference>
<dbReference type="CDD" id="cd04301">
    <property type="entry name" value="NAT_SF"/>
    <property type="match status" value="1"/>
</dbReference>
<dbReference type="Proteomes" id="UP000250235">
    <property type="component" value="Unassembled WGS sequence"/>
</dbReference>
<dbReference type="GO" id="GO:0016747">
    <property type="term" value="F:acyltransferase activity, transferring groups other than amino-acyl groups"/>
    <property type="evidence" value="ECO:0007669"/>
    <property type="project" value="InterPro"/>
</dbReference>
<reference evidence="2 3" key="1">
    <citation type="journal article" date="2015" name="Proc. Natl. Acad. Sci. U.S.A.">
        <title>The resurrection genome of Boea hygrometrica: A blueprint for survival of dehydration.</title>
        <authorList>
            <person name="Xiao L."/>
            <person name="Yang G."/>
            <person name="Zhang L."/>
            <person name="Yang X."/>
            <person name="Zhao S."/>
            <person name="Ji Z."/>
            <person name="Zhou Q."/>
            <person name="Hu M."/>
            <person name="Wang Y."/>
            <person name="Chen M."/>
            <person name="Xu Y."/>
            <person name="Jin H."/>
            <person name="Xiao X."/>
            <person name="Hu G."/>
            <person name="Bao F."/>
            <person name="Hu Y."/>
            <person name="Wan P."/>
            <person name="Li L."/>
            <person name="Deng X."/>
            <person name="Kuang T."/>
            <person name="Xiang C."/>
            <person name="Zhu J.K."/>
            <person name="Oliver M.J."/>
            <person name="He Y."/>
        </authorList>
    </citation>
    <scope>NUCLEOTIDE SEQUENCE [LARGE SCALE GENOMIC DNA]</scope>
    <source>
        <strain evidence="3">cv. XS01</strain>
    </source>
</reference>
<dbReference type="Pfam" id="PF00583">
    <property type="entry name" value="Acetyltransf_1"/>
    <property type="match status" value="1"/>
</dbReference>
<sequence>MATTVSVSIPINSHPCRHLRRHLHNPYASNHNHPTHPFVTFPNYSRCSVSLSLSASHSSSSTPSPAETVQNQIQTGRFLTNKELECLELLGNYSYHQQLESGFLWVRVMREEEMDMTATLLSESFAESMLIPNGYAKLLEFLVKNYLIERREMMPHCATLLGVYRENGEEDFELAGTVELTFDKKGYNASPPTPNPPKNSPYICNMAVRNPLRRRGIGWHLLKAAEELISRMSPSREVYLHCRIIDEAPFNMYTRAGYGVVKTDSILTLLTLQRRKHLMRKDLPVLEEDSAVDIPKEELS</sequence>
<dbReference type="Gene3D" id="3.40.630.30">
    <property type="match status" value="1"/>
</dbReference>
<dbReference type="AlphaFoldDB" id="A0A2Z7CE99"/>
<gene>
    <name evidence="2" type="ORF">F511_30357</name>
</gene>
<proteinExistence type="predicted"/>
<feature type="domain" description="N-acetyltransferase" evidence="1">
    <location>
        <begin position="104"/>
        <end position="284"/>
    </location>
</feature>
<dbReference type="PROSITE" id="PS51186">
    <property type="entry name" value="GNAT"/>
    <property type="match status" value="1"/>
</dbReference>
<dbReference type="PANTHER" id="PTHR47489">
    <property type="entry name" value="ACYL-COA N-ACYLTRANSFERASES (NAT) SUPERFAMILY PROTEIN"/>
    <property type="match status" value="1"/>
</dbReference>
<organism evidence="2 3">
    <name type="scientific">Dorcoceras hygrometricum</name>
    <dbReference type="NCBI Taxonomy" id="472368"/>
    <lineage>
        <taxon>Eukaryota</taxon>
        <taxon>Viridiplantae</taxon>
        <taxon>Streptophyta</taxon>
        <taxon>Embryophyta</taxon>
        <taxon>Tracheophyta</taxon>
        <taxon>Spermatophyta</taxon>
        <taxon>Magnoliopsida</taxon>
        <taxon>eudicotyledons</taxon>
        <taxon>Gunneridae</taxon>
        <taxon>Pentapetalae</taxon>
        <taxon>asterids</taxon>
        <taxon>lamiids</taxon>
        <taxon>Lamiales</taxon>
        <taxon>Gesneriaceae</taxon>
        <taxon>Didymocarpoideae</taxon>
        <taxon>Trichosporeae</taxon>
        <taxon>Loxocarpinae</taxon>
        <taxon>Dorcoceras</taxon>
    </lineage>
</organism>
<keyword evidence="3" id="KW-1185">Reference proteome</keyword>
<protein>
    <recommendedName>
        <fullName evidence="1">N-acetyltransferase domain-containing protein</fullName>
    </recommendedName>
</protein>
<evidence type="ECO:0000259" key="1">
    <source>
        <dbReference type="PROSITE" id="PS51186"/>
    </source>
</evidence>
<dbReference type="OrthoDB" id="2017234at2759"/>
<dbReference type="InterPro" id="IPR016181">
    <property type="entry name" value="Acyl_CoA_acyltransferase"/>
</dbReference>
<accession>A0A2Z7CE99</accession>
<evidence type="ECO:0000313" key="2">
    <source>
        <dbReference type="EMBL" id="KZV45013.1"/>
    </source>
</evidence>
<name>A0A2Z7CE99_9LAMI</name>
<dbReference type="SUPFAM" id="SSF55729">
    <property type="entry name" value="Acyl-CoA N-acyltransferases (Nat)"/>
    <property type="match status" value="1"/>
</dbReference>
<dbReference type="PANTHER" id="PTHR47489:SF2">
    <property type="entry name" value="GCN5-RELATED N-ACETYLTRANSFERASE 5, CHLOROPLASTIC"/>
    <property type="match status" value="1"/>
</dbReference>
<evidence type="ECO:0000313" key="3">
    <source>
        <dbReference type="Proteomes" id="UP000250235"/>
    </source>
</evidence>